<proteinExistence type="predicted"/>
<comment type="caution">
    <text evidence="2">The sequence shown here is derived from an EMBL/GenBank/DDBJ whole genome shotgun (WGS) entry which is preliminary data.</text>
</comment>
<reference evidence="2" key="1">
    <citation type="journal article" date="2019" name="bioRxiv">
        <title>The Genome of the Zebra Mussel, Dreissena polymorpha: A Resource for Invasive Species Research.</title>
        <authorList>
            <person name="McCartney M.A."/>
            <person name="Auch B."/>
            <person name="Kono T."/>
            <person name="Mallez S."/>
            <person name="Zhang Y."/>
            <person name="Obille A."/>
            <person name="Becker A."/>
            <person name="Abrahante J.E."/>
            <person name="Garbe J."/>
            <person name="Badalamenti J.P."/>
            <person name="Herman A."/>
            <person name="Mangelson H."/>
            <person name="Liachko I."/>
            <person name="Sullivan S."/>
            <person name="Sone E.D."/>
            <person name="Koren S."/>
            <person name="Silverstein K.A.T."/>
            <person name="Beckman K.B."/>
            <person name="Gohl D.M."/>
        </authorList>
    </citation>
    <scope>NUCLEOTIDE SEQUENCE</scope>
    <source>
        <strain evidence="2">Duluth1</strain>
        <tissue evidence="2">Whole animal</tissue>
    </source>
</reference>
<dbReference type="Proteomes" id="UP000828390">
    <property type="component" value="Unassembled WGS sequence"/>
</dbReference>
<reference evidence="2" key="2">
    <citation type="submission" date="2020-11" db="EMBL/GenBank/DDBJ databases">
        <authorList>
            <person name="McCartney M.A."/>
            <person name="Auch B."/>
            <person name="Kono T."/>
            <person name="Mallez S."/>
            <person name="Becker A."/>
            <person name="Gohl D.M."/>
            <person name="Silverstein K.A.T."/>
            <person name="Koren S."/>
            <person name="Bechman K.B."/>
            <person name="Herman A."/>
            <person name="Abrahante J.E."/>
            <person name="Garbe J."/>
        </authorList>
    </citation>
    <scope>NUCLEOTIDE SEQUENCE</scope>
    <source>
        <strain evidence="2">Duluth1</strain>
        <tissue evidence="2">Whole animal</tissue>
    </source>
</reference>
<gene>
    <name evidence="2" type="ORF">DPMN_150422</name>
</gene>
<feature type="compositionally biased region" description="Basic and acidic residues" evidence="1">
    <location>
        <begin position="1"/>
        <end position="15"/>
    </location>
</feature>
<evidence type="ECO:0000313" key="3">
    <source>
        <dbReference type="Proteomes" id="UP000828390"/>
    </source>
</evidence>
<dbReference type="AlphaFoldDB" id="A0A9D4FJB2"/>
<sequence length="181" mass="20974">MEESAIKEEPSERRSERKKRKRMSFSPDISKADGLKKKASIHSMKTSPGRSYDIVNGQPFCCHMCKSPYVVNLKSKLVKKSLPSRHTPLPKSRIDMLTQQPIQLCNSCVSLYDRSQKRLAKAVTLPTKEEQKLYMEDISEYIQMLKAEWDEPLVERLYCPPNQRKLCGCLQKHRQSCIEGR</sequence>
<evidence type="ECO:0000313" key="2">
    <source>
        <dbReference type="EMBL" id="KAH3796847.1"/>
    </source>
</evidence>
<organism evidence="2 3">
    <name type="scientific">Dreissena polymorpha</name>
    <name type="common">Zebra mussel</name>
    <name type="synonym">Mytilus polymorpha</name>
    <dbReference type="NCBI Taxonomy" id="45954"/>
    <lineage>
        <taxon>Eukaryota</taxon>
        <taxon>Metazoa</taxon>
        <taxon>Spiralia</taxon>
        <taxon>Lophotrochozoa</taxon>
        <taxon>Mollusca</taxon>
        <taxon>Bivalvia</taxon>
        <taxon>Autobranchia</taxon>
        <taxon>Heteroconchia</taxon>
        <taxon>Euheterodonta</taxon>
        <taxon>Imparidentia</taxon>
        <taxon>Neoheterodontei</taxon>
        <taxon>Myida</taxon>
        <taxon>Dreissenoidea</taxon>
        <taxon>Dreissenidae</taxon>
        <taxon>Dreissena</taxon>
    </lineage>
</organism>
<accession>A0A9D4FJB2</accession>
<dbReference type="EMBL" id="JAIWYP010000007">
    <property type="protein sequence ID" value="KAH3796847.1"/>
    <property type="molecule type" value="Genomic_DNA"/>
</dbReference>
<keyword evidence="3" id="KW-1185">Reference proteome</keyword>
<evidence type="ECO:0000256" key="1">
    <source>
        <dbReference type="SAM" id="MobiDB-lite"/>
    </source>
</evidence>
<feature type="region of interest" description="Disordered" evidence="1">
    <location>
        <begin position="1"/>
        <end position="46"/>
    </location>
</feature>
<protein>
    <submittedName>
        <fullName evidence="2">Uncharacterized protein</fullName>
    </submittedName>
</protein>
<name>A0A9D4FJB2_DREPO</name>